<feature type="domain" description="RRM" evidence="14">
    <location>
        <begin position="9"/>
        <end position="87"/>
    </location>
</feature>
<keyword evidence="3" id="KW-0507">mRNA processing</keyword>
<dbReference type="PROSITE" id="PS50158">
    <property type="entry name" value="ZF_CCHC"/>
    <property type="match status" value="1"/>
</dbReference>
<dbReference type="GO" id="GO:0003723">
    <property type="term" value="F:RNA binding"/>
    <property type="evidence" value="ECO:0007669"/>
    <property type="project" value="UniProtKB-UniRule"/>
</dbReference>
<dbReference type="GO" id="GO:0008270">
    <property type="term" value="F:zinc ion binding"/>
    <property type="evidence" value="ECO:0007669"/>
    <property type="project" value="UniProtKB-KW"/>
</dbReference>
<dbReference type="InterPro" id="IPR035979">
    <property type="entry name" value="RBD_domain_sf"/>
</dbReference>
<dbReference type="SMART" id="SM00360">
    <property type="entry name" value="RRM"/>
    <property type="match status" value="1"/>
</dbReference>
<dbReference type="InterPro" id="IPR036875">
    <property type="entry name" value="Znf_CCHC_sf"/>
</dbReference>
<dbReference type="GO" id="GO:0000398">
    <property type="term" value="P:mRNA splicing, via spliceosome"/>
    <property type="evidence" value="ECO:0007669"/>
    <property type="project" value="InterPro"/>
</dbReference>
<evidence type="ECO:0000313" key="16">
    <source>
        <dbReference type="EMBL" id="VVC37298.1"/>
    </source>
</evidence>
<dbReference type="EMBL" id="CABPRJ010001444">
    <property type="protein sequence ID" value="VVC37298.1"/>
    <property type="molecule type" value="Genomic_DNA"/>
</dbReference>
<name>A0A5E4N4P9_9HEMI</name>
<keyword evidence="7" id="KW-0862">Zinc</keyword>
<dbReference type="AlphaFoldDB" id="A0A5E4N4P9"/>
<evidence type="ECO:0000256" key="4">
    <source>
        <dbReference type="ARBA" id="ARBA00022723"/>
    </source>
</evidence>
<dbReference type="GO" id="GO:0005689">
    <property type="term" value="C:U12-type spliceosomal complex"/>
    <property type="evidence" value="ECO:0007669"/>
    <property type="project" value="InterPro"/>
</dbReference>
<gene>
    <name evidence="16" type="ORF">CINCED_3A015931</name>
</gene>
<evidence type="ECO:0000259" key="15">
    <source>
        <dbReference type="PROSITE" id="PS50158"/>
    </source>
</evidence>
<dbReference type="PANTHER" id="PTHR46259">
    <property type="entry name" value="ZINC FINGER CCHC-TYPE AND RNA-BINDING MOTIF-CONTAINING PROTEIN 1"/>
    <property type="match status" value="1"/>
</dbReference>
<evidence type="ECO:0000256" key="13">
    <source>
        <dbReference type="PROSITE-ProRule" id="PRU00176"/>
    </source>
</evidence>
<dbReference type="PANTHER" id="PTHR46259:SF1">
    <property type="entry name" value="ZINC FINGER CCHC-TYPE AND RNA-BINDING MOTIF-CONTAINING PROTEIN 1"/>
    <property type="match status" value="1"/>
</dbReference>
<dbReference type="SMART" id="SM00361">
    <property type="entry name" value="RRM_1"/>
    <property type="match status" value="1"/>
</dbReference>
<dbReference type="OrthoDB" id="267048at2759"/>
<comment type="subcellular location">
    <subcellularLocation>
        <location evidence="1">Nucleus</location>
    </subcellularLocation>
</comment>
<keyword evidence="6 12" id="KW-0863">Zinc-finger</keyword>
<evidence type="ECO:0000256" key="3">
    <source>
        <dbReference type="ARBA" id="ARBA00022664"/>
    </source>
</evidence>
<dbReference type="Pfam" id="PF00098">
    <property type="entry name" value="zf-CCHC"/>
    <property type="match status" value="1"/>
</dbReference>
<dbReference type="InterPro" id="IPR000504">
    <property type="entry name" value="RRM_dom"/>
</dbReference>
<evidence type="ECO:0000256" key="8">
    <source>
        <dbReference type="ARBA" id="ARBA00022884"/>
    </source>
</evidence>
<feature type="domain" description="CCHC-type" evidence="15">
    <location>
        <begin position="106"/>
        <end position="121"/>
    </location>
</feature>
<evidence type="ECO:0000259" key="14">
    <source>
        <dbReference type="PROSITE" id="PS50102"/>
    </source>
</evidence>
<dbReference type="Pfam" id="PF00076">
    <property type="entry name" value="RRM_1"/>
    <property type="match status" value="1"/>
</dbReference>
<evidence type="ECO:0000256" key="11">
    <source>
        <dbReference type="ARBA" id="ARBA00032031"/>
    </source>
</evidence>
<keyword evidence="5" id="KW-0747">Spliceosome</keyword>
<dbReference type="InterPro" id="IPR034219">
    <property type="entry name" value="ZCRB1_RRM"/>
</dbReference>
<evidence type="ECO:0000256" key="2">
    <source>
        <dbReference type="ARBA" id="ARBA00015428"/>
    </source>
</evidence>
<dbReference type="InterPro" id="IPR003954">
    <property type="entry name" value="RRM_euk-type"/>
</dbReference>
<sequence length="229" mass="26490">MNKLAPSKCTVYVSNLPFNLTNNDLHKIFEKYGKVVKVTIVKDKKTRQSKGVAFVLFLKQDDAKMCVKATNGIQMFGRTMKSSIAIDNGRSTEFIRKRQYTDKSFCYECGKEGHLSYKCPENCLGERQPPPKKKKKKNLDCREAKNKIRESCNSSDEDTAFYDKTKNYDHKINIDDGTCDMSDKETLSAVIQEELEKNIDMSNKIKVEEQHKKVYRKDSYFSDEEELVD</sequence>
<dbReference type="InterPro" id="IPR044598">
    <property type="entry name" value="ZCRB1"/>
</dbReference>
<keyword evidence="9" id="KW-0508">mRNA splicing</keyword>
<keyword evidence="8 13" id="KW-0694">RNA-binding</keyword>
<accession>A0A5E4N4P9</accession>
<dbReference type="SUPFAM" id="SSF57756">
    <property type="entry name" value="Retrovirus zinc finger-like domains"/>
    <property type="match status" value="1"/>
</dbReference>
<protein>
    <recommendedName>
        <fullName evidence="2">Zinc finger CCHC-type and RNA-binding motif-containing protein 1</fullName>
    </recommendedName>
    <alternativeName>
        <fullName evidence="11">U11/U12 small nuclear ribonucleoprotein 31 kDa protein</fullName>
    </alternativeName>
</protein>
<evidence type="ECO:0000256" key="6">
    <source>
        <dbReference type="ARBA" id="ARBA00022771"/>
    </source>
</evidence>
<evidence type="ECO:0000256" key="12">
    <source>
        <dbReference type="PROSITE-ProRule" id="PRU00047"/>
    </source>
</evidence>
<evidence type="ECO:0000256" key="10">
    <source>
        <dbReference type="ARBA" id="ARBA00023242"/>
    </source>
</evidence>
<keyword evidence="4" id="KW-0479">Metal-binding</keyword>
<evidence type="ECO:0000256" key="1">
    <source>
        <dbReference type="ARBA" id="ARBA00004123"/>
    </source>
</evidence>
<evidence type="ECO:0000256" key="5">
    <source>
        <dbReference type="ARBA" id="ARBA00022728"/>
    </source>
</evidence>
<organism evidence="16 17">
    <name type="scientific">Cinara cedri</name>
    <dbReference type="NCBI Taxonomy" id="506608"/>
    <lineage>
        <taxon>Eukaryota</taxon>
        <taxon>Metazoa</taxon>
        <taxon>Ecdysozoa</taxon>
        <taxon>Arthropoda</taxon>
        <taxon>Hexapoda</taxon>
        <taxon>Insecta</taxon>
        <taxon>Pterygota</taxon>
        <taxon>Neoptera</taxon>
        <taxon>Paraneoptera</taxon>
        <taxon>Hemiptera</taxon>
        <taxon>Sternorrhyncha</taxon>
        <taxon>Aphidomorpha</taxon>
        <taxon>Aphidoidea</taxon>
        <taxon>Aphididae</taxon>
        <taxon>Lachninae</taxon>
        <taxon>Cinara</taxon>
    </lineage>
</organism>
<keyword evidence="10" id="KW-0539">Nucleus</keyword>
<dbReference type="PROSITE" id="PS50102">
    <property type="entry name" value="RRM"/>
    <property type="match status" value="1"/>
</dbReference>
<proteinExistence type="predicted"/>
<keyword evidence="17" id="KW-1185">Reference proteome</keyword>
<dbReference type="SMART" id="SM00343">
    <property type="entry name" value="ZnF_C2HC"/>
    <property type="match status" value="1"/>
</dbReference>
<dbReference type="FunFam" id="3.30.70.330:FF:000233">
    <property type="entry name" value="Zinc finger CCHC-type and RNA-binding motif-containing protein 1"/>
    <property type="match status" value="1"/>
</dbReference>
<evidence type="ECO:0000256" key="9">
    <source>
        <dbReference type="ARBA" id="ARBA00023187"/>
    </source>
</evidence>
<dbReference type="CDD" id="cd12393">
    <property type="entry name" value="RRM_ZCRB1"/>
    <property type="match status" value="1"/>
</dbReference>
<dbReference type="InterPro" id="IPR012677">
    <property type="entry name" value="Nucleotide-bd_a/b_plait_sf"/>
</dbReference>
<dbReference type="SUPFAM" id="SSF54928">
    <property type="entry name" value="RNA-binding domain, RBD"/>
    <property type="match status" value="1"/>
</dbReference>
<dbReference type="Gene3D" id="3.30.70.330">
    <property type="match status" value="1"/>
</dbReference>
<dbReference type="Proteomes" id="UP000325440">
    <property type="component" value="Unassembled WGS sequence"/>
</dbReference>
<evidence type="ECO:0000313" key="17">
    <source>
        <dbReference type="Proteomes" id="UP000325440"/>
    </source>
</evidence>
<reference evidence="16 17" key="1">
    <citation type="submission" date="2019-08" db="EMBL/GenBank/DDBJ databases">
        <authorList>
            <person name="Alioto T."/>
            <person name="Alioto T."/>
            <person name="Gomez Garrido J."/>
        </authorList>
    </citation>
    <scope>NUCLEOTIDE SEQUENCE [LARGE SCALE GENOMIC DNA]</scope>
</reference>
<evidence type="ECO:0000256" key="7">
    <source>
        <dbReference type="ARBA" id="ARBA00022833"/>
    </source>
</evidence>
<dbReference type="InterPro" id="IPR001878">
    <property type="entry name" value="Znf_CCHC"/>
</dbReference>